<sequence>MFKVLPYGDGALHVQFQETISEEGFEKVQNFFNHLSHLQDERILELIPTYHSVTVFYRPGSSYLEMLNLVEEVHHRSTEIEMDTSRPALLRKVEIPVCYGGEFGPDLKHVADYHKLTVEEVIARHTASEYLVYMIGFMPGFPYMGGLDPELATPRLISPRSLVPQGSVGIAGQQTGLYPLASPGGWQLIGRTPLSLFDANYNPPTMLRSGDRVRFMPISRKDYNELEGKRS</sequence>
<dbReference type="SUPFAM" id="SSF50891">
    <property type="entry name" value="Cyclophilin-like"/>
    <property type="match status" value="1"/>
</dbReference>
<dbReference type="PANTHER" id="PTHR34698:SF2">
    <property type="entry name" value="5-OXOPROLINASE SUBUNIT B"/>
    <property type="match status" value="1"/>
</dbReference>
<keyword evidence="1" id="KW-0547">Nucleotide-binding</keyword>
<dbReference type="InterPro" id="IPR029000">
    <property type="entry name" value="Cyclophilin-like_dom_sf"/>
</dbReference>
<evidence type="ECO:0000259" key="4">
    <source>
        <dbReference type="SMART" id="SM00796"/>
    </source>
</evidence>
<dbReference type="RefSeq" id="WP_075364856.1">
    <property type="nucleotide sequence ID" value="NZ_MLBF01000013.1"/>
</dbReference>
<dbReference type="PANTHER" id="PTHR34698">
    <property type="entry name" value="5-OXOPROLINASE SUBUNIT B"/>
    <property type="match status" value="1"/>
</dbReference>
<dbReference type="InterPro" id="IPR010016">
    <property type="entry name" value="PxpB"/>
</dbReference>
<feature type="domain" description="Carboxyltransferase" evidence="4">
    <location>
        <begin position="2"/>
        <end position="207"/>
    </location>
</feature>
<dbReference type="Gene3D" id="3.30.1360.40">
    <property type="match status" value="1"/>
</dbReference>
<dbReference type="STRING" id="1888891.DSOL_2227"/>
<protein>
    <submittedName>
        <fullName evidence="5">Allophanate hydrolase 2 subunit 1</fullName>
    </submittedName>
</protein>
<dbReference type="SUPFAM" id="SSF160467">
    <property type="entry name" value="PH0987 N-terminal domain-like"/>
    <property type="match status" value="1"/>
</dbReference>
<keyword evidence="2 5" id="KW-0378">Hydrolase</keyword>
<evidence type="ECO:0000313" key="6">
    <source>
        <dbReference type="Proteomes" id="UP000186102"/>
    </source>
</evidence>
<organism evidence="5 6">
    <name type="scientific">Desulfosporosinus metallidurans</name>
    <dbReference type="NCBI Taxonomy" id="1888891"/>
    <lineage>
        <taxon>Bacteria</taxon>
        <taxon>Bacillati</taxon>
        <taxon>Bacillota</taxon>
        <taxon>Clostridia</taxon>
        <taxon>Eubacteriales</taxon>
        <taxon>Desulfitobacteriaceae</taxon>
        <taxon>Desulfosporosinus</taxon>
    </lineage>
</organism>
<evidence type="ECO:0000256" key="1">
    <source>
        <dbReference type="ARBA" id="ARBA00022741"/>
    </source>
</evidence>
<keyword evidence="6" id="KW-1185">Reference proteome</keyword>
<dbReference type="Gene3D" id="2.40.100.10">
    <property type="entry name" value="Cyclophilin-like"/>
    <property type="match status" value="1"/>
</dbReference>
<dbReference type="NCBIfam" id="TIGR00370">
    <property type="entry name" value="5-oxoprolinase subunit PxpB"/>
    <property type="match status" value="1"/>
</dbReference>
<proteinExistence type="predicted"/>
<evidence type="ECO:0000256" key="3">
    <source>
        <dbReference type="ARBA" id="ARBA00022840"/>
    </source>
</evidence>
<dbReference type="AlphaFoldDB" id="A0A1Q8QX64"/>
<comment type="caution">
    <text evidence="5">The sequence shown here is derived from an EMBL/GenBank/DDBJ whole genome shotgun (WGS) entry which is preliminary data.</text>
</comment>
<dbReference type="EMBL" id="MLBF01000013">
    <property type="protein sequence ID" value="OLN31932.1"/>
    <property type="molecule type" value="Genomic_DNA"/>
</dbReference>
<keyword evidence="3" id="KW-0067">ATP-binding</keyword>
<dbReference type="Pfam" id="PF02682">
    <property type="entry name" value="CT_C_D"/>
    <property type="match status" value="1"/>
</dbReference>
<reference evidence="5 6" key="1">
    <citation type="submission" date="2016-09" db="EMBL/GenBank/DDBJ databases">
        <title>Complete genome of Desulfosporosinus sp. OL.</title>
        <authorList>
            <person name="Mardanov A."/>
            <person name="Beletsky A."/>
            <person name="Panova A."/>
            <person name="Karnachuk O."/>
            <person name="Ravin N."/>
        </authorList>
    </citation>
    <scope>NUCLEOTIDE SEQUENCE [LARGE SCALE GENOMIC DNA]</scope>
    <source>
        <strain evidence="5 6">OL</strain>
    </source>
</reference>
<accession>A0A1Q8QX64</accession>
<gene>
    <name evidence="5" type="ORF">DSOL_2227</name>
</gene>
<dbReference type="InterPro" id="IPR003833">
    <property type="entry name" value="CT_C_D"/>
</dbReference>
<dbReference type="SMART" id="SM00796">
    <property type="entry name" value="AHS1"/>
    <property type="match status" value="1"/>
</dbReference>
<dbReference type="Proteomes" id="UP000186102">
    <property type="component" value="Unassembled WGS sequence"/>
</dbReference>
<name>A0A1Q8QX64_9FIRM</name>
<dbReference type="GO" id="GO:0005524">
    <property type="term" value="F:ATP binding"/>
    <property type="evidence" value="ECO:0007669"/>
    <property type="project" value="UniProtKB-KW"/>
</dbReference>
<evidence type="ECO:0000313" key="5">
    <source>
        <dbReference type="EMBL" id="OLN31932.1"/>
    </source>
</evidence>
<evidence type="ECO:0000256" key="2">
    <source>
        <dbReference type="ARBA" id="ARBA00022801"/>
    </source>
</evidence>
<dbReference type="GO" id="GO:0016787">
    <property type="term" value="F:hydrolase activity"/>
    <property type="evidence" value="ECO:0007669"/>
    <property type="project" value="UniProtKB-KW"/>
</dbReference>